<dbReference type="AlphaFoldDB" id="A0A5K7ZZ51"/>
<protein>
    <submittedName>
        <fullName evidence="3">Histone deacetylase</fullName>
    </submittedName>
</protein>
<dbReference type="Pfam" id="PF00850">
    <property type="entry name" value="Hist_deacetyl"/>
    <property type="match status" value="1"/>
</dbReference>
<comment type="similarity">
    <text evidence="1">Belongs to the histone deacetylase family.</text>
</comment>
<dbReference type="InterPro" id="IPR023801">
    <property type="entry name" value="His_deacetylse_dom"/>
</dbReference>
<reference evidence="3 4" key="1">
    <citation type="submission" date="2019-11" db="EMBL/GenBank/DDBJ databases">
        <title>Comparative genomics of hydrocarbon-degrading Desulfosarcina strains.</title>
        <authorList>
            <person name="Watanabe M."/>
            <person name="Kojima H."/>
            <person name="Fukui M."/>
        </authorList>
    </citation>
    <scope>NUCLEOTIDE SEQUENCE [LARGE SCALE GENOMIC DNA]</scope>
    <source>
        <strain evidence="3 4">28bB2T</strain>
    </source>
</reference>
<dbReference type="GO" id="GO:0040029">
    <property type="term" value="P:epigenetic regulation of gene expression"/>
    <property type="evidence" value="ECO:0007669"/>
    <property type="project" value="TreeGrafter"/>
</dbReference>
<evidence type="ECO:0000259" key="2">
    <source>
        <dbReference type="Pfam" id="PF00850"/>
    </source>
</evidence>
<proteinExistence type="inferred from homology"/>
<dbReference type="KEGG" id="dov:DSCO28_60890"/>
<evidence type="ECO:0000256" key="1">
    <source>
        <dbReference type="ARBA" id="ARBA00005947"/>
    </source>
</evidence>
<evidence type="ECO:0000313" key="3">
    <source>
        <dbReference type="EMBL" id="BBO85523.1"/>
    </source>
</evidence>
<dbReference type="SUPFAM" id="SSF52768">
    <property type="entry name" value="Arginase/deacetylase"/>
    <property type="match status" value="1"/>
</dbReference>
<dbReference type="RefSeq" id="WP_155313286.1">
    <property type="nucleotide sequence ID" value="NZ_AP021876.1"/>
</dbReference>
<dbReference type="InterPro" id="IPR023696">
    <property type="entry name" value="Ureohydrolase_dom_sf"/>
</dbReference>
<name>A0A5K7ZZ51_9BACT</name>
<dbReference type="EMBL" id="AP021876">
    <property type="protein sequence ID" value="BBO85523.1"/>
    <property type="molecule type" value="Genomic_DNA"/>
</dbReference>
<feature type="domain" description="Histone deacetylase" evidence="2">
    <location>
        <begin position="21"/>
        <end position="312"/>
    </location>
</feature>
<dbReference type="GO" id="GO:0004407">
    <property type="term" value="F:histone deacetylase activity"/>
    <property type="evidence" value="ECO:0007669"/>
    <property type="project" value="TreeGrafter"/>
</dbReference>
<dbReference type="InterPro" id="IPR037138">
    <property type="entry name" value="His_deacetylse_dom_sf"/>
</dbReference>
<sequence>MKRTGYLHDNRYLLHDTGPYHPETADRLTAIFDGIQAAGLLDQLILLPAVRADLKWIQTVHAQSYIRRFEEVCLSGNRTFDYPDNQMCVDTYETAFLAVGGVIDVARRIMEDELDNAFCAIRPPGHHAESNQAMGFCYFNNVAIATRYLQQTHGVERIGIIDFDVHHGNGTQQIFEEDPSVFYYSIHQHPSFAFPGTGREFEEGEGPGQGFTKNSPVLPGQGDGTYKKLIESDMLPVIDRFNPQFIIVSCGFDGHEDDDMSDISLSTEGYSWIMETIMKMGDQYAAGRVLSVLEGGYCLERLGELAANHVRILLDA</sequence>
<dbReference type="PANTHER" id="PTHR10625:SF10">
    <property type="entry name" value="HISTONE DEACETYLASE HDAC1"/>
    <property type="match status" value="1"/>
</dbReference>
<organism evidence="3 4">
    <name type="scientific">Desulfosarcina ovata subsp. sediminis</name>
    <dbReference type="NCBI Taxonomy" id="885957"/>
    <lineage>
        <taxon>Bacteria</taxon>
        <taxon>Pseudomonadati</taxon>
        <taxon>Thermodesulfobacteriota</taxon>
        <taxon>Desulfobacteria</taxon>
        <taxon>Desulfobacterales</taxon>
        <taxon>Desulfosarcinaceae</taxon>
        <taxon>Desulfosarcina</taxon>
    </lineage>
</organism>
<gene>
    <name evidence="3" type="primary">acuC2_2</name>
    <name evidence="3" type="ORF">DSCO28_60890</name>
</gene>
<dbReference type="CDD" id="cd09992">
    <property type="entry name" value="HDAC_classII"/>
    <property type="match status" value="1"/>
</dbReference>
<dbReference type="PANTHER" id="PTHR10625">
    <property type="entry name" value="HISTONE DEACETYLASE HDAC1-RELATED"/>
    <property type="match status" value="1"/>
</dbReference>
<accession>A0A5K7ZZ51</accession>
<evidence type="ECO:0000313" key="4">
    <source>
        <dbReference type="Proteomes" id="UP000425960"/>
    </source>
</evidence>
<dbReference type="Proteomes" id="UP000425960">
    <property type="component" value="Chromosome"/>
</dbReference>
<dbReference type="Gene3D" id="3.40.800.20">
    <property type="entry name" value="Histone deacetylase domain"/>
    <property type="match status" value="1"/>
</dbReference>
<dbReference type="InterPro" id="IPR000286">
    <property type="entry name" value="HDACs"/>
</dbReference>
<dbReference type="PRINTS" id="PR01270">
    <property type="entry name" value="HDASUPER"/>
</dbReference>